<reference evidence="2 3" key="1">
    <citation type="submission" date="2020-03" db="EMBL/GenBank/DDBJ databases">
        <title>Two novel Motilibacter sp.</title>
        <authorList>
            <person name="Liu S."/>
        </authorList>
    </citation>
    <scope>NUCLEOTIDE SEQUENCE [LARGE SCALE GENOMIC DNA]</scope>
    <source>
        <strain evidence="2 3">E257</strain>
    </source>
</reference>
<feature type="compositionally biased region" description="Low complexity" evidence="1">
    <location>
        <begin position="51"/>
        <end position="61"/>
    </location>
</feature>
<evidence type="ECO:0000256" key="1">
    <source>
        <dbReference type="SAM" id="MobiDB-lite"/>
    </source>
</evidence>
<comment type="caution">
    <text evidence="2">The sequence shown here is derived from an EMBL/GenBank/DDBJ whole genome shotgun (WGS) entry which is preliminary data.</text>
</comment>
<name>A0ABX0GUN6_9ACTN</name>
<feature type="region of interest" description="Disordered" evidence="1">
    <location>
        <begin position="1"/>
        <end position="23"/>
    </location>
</feature>
<evidence type="ECO:0000313" key="2">
    <source>
        <dbReference type="EMBL" id="NHC14614.1"/>
    </source>
</evidence>
<evidence type="ECO:0000313" key="3">
    <source>
        <dbReference type="Proteomes" id="UP000800981"/>
    </source>
</evidence>
<proteinExistence type="predicted"/>
<sequence length="109" mass="10812">MTDPGGSESALFDLPPSRGYDPADAADAAYAQALDAAASLGAEPVPDAVPAALDLGATGLADEPDDELGTELDESEPMTAPEDDEDGDGLAGPAGVPYRAPEMAGPQEG</sequence>
<accession>A0ABX0GUN6</accession>
<organism evidence="2 3">
    <name type="scientific">Motilibacter deserti</name>
    <dbReference type="NCBI Taxonomy" id="2714956"/>
    <lineage>
        <taxon>Bacteria</taxon>
        <taxon>Bacillati</taxon>
        <taxon>Actinomycetota</taxon>
        <taxon>Actinomycetes</taxon>
        <taxon>Motilibacterales</taxon>
        <taxon>Motilibacteraceae</taxon>
        <taxon>Motilibacter</taxon>
    </lineage>
</organism>
<feature type="compositionally biased region" description="Acidic residues" evidence="1">
    <location>
        <begin position="62"/>
        <end position="88"/>
    </location>
</feature>
<gene>
    <name evidence="2" type="ORF">G9H71_12575</name>
</gene>
<dbReference type="EMBL" id="JAANNP010000008">
    <property type="protein sequence ID" value="NHC14614.1"/>
    <property type="molecule type" value="Genomic_DNA"/>
</dbReference>
<dbReference type="Proteomes" id="UP000800981">
    <property type="component" value="Unassembled WGS sequence"/>
</dbReference>
<feature type="region of interest" description="Disordered" evidence="1">
    <location>
        <begin position="51"/>
        <end position="109"/>
    </location>
</feature>
<keyword evidence="3" id="KW-1185">Reference proteome</keyword>
<protein>
    <submittedName>
        <fullName evidence="2">Uncharacterized protein</fullName>
    </submittedName>
</protein>
<dbReference type="RefSeq" id="WP_166282311.1">
    <property type="nucleotide sequence ID" value="NZ_JAANNP010000008.1"/>
</dbReference>